<evidence type="ECO:0000313" key="2">
    <source>
        <dbReference type="Proteomes" id="UP000322726"/>
    </source>
</evidence>
<dbReference type="KEGG" id="apai:APAC_0604"/>
<name>A0A5C2H4P1_9BACT</name>
<dbReference type="Proteomes" id="UP000322726">
    <property type="component" value="Chromosome"/>
</dbReference>
<evidence type="ECO:0000313" key="1">
    <source>
        <dbReference type="EMBL" id="QEP33753.1"/>
    </source>
</evidence>
<gene>
    <name evidence="1" type="ORF">APAC_0604</name>
</gene>
<proteinExistence type="predicted"/>
<dbReference type="PROSITE" id="PS51257">
    <property type="entry name" value="PROKAR_LIPOPROTEIN"/>
    <property type="match status" value="1"/>
</dbReference>
<organism evidence="1 2">
    <name type="scientific">Malaciobacter pacificus</name>
    <dbReference type="NCBI Taxonomy" id="1080223"/>
    <lineage>
        <taxon>Bacteria</taxon>
        <taxon>Pseudomonadati</taxon>
        <taxon>Campylobacterota</taxon>
        <taxon>Epsilonproteobacteria</taxon>
        <taxon>Campylobacterales</taxon>
        <taxon>Arcobacteraceae</taxon>
        <taxon>Malaciobacter</taxon>
    </lineage>
</organism>
<reference evidence="1" key="1">
    <citation type="submission" date="2019-09" db="EMBL/GenBank/DDBJ databases">
        <title>Complete genome sequencing of four Arcobacter species reveals a diverse suite of mobile elements.</title>
        <authorList>
            <person name="Miller W.G."/>
            <person name="Yee E."/>
            <person name="Bono J.L."/>
        </authorList>
    </citation>
    <scope>NUCLEOTIDE SEQUENCE [LARGE SCALE GENOMIC DNA]</scope>
    <source>
        <strain evidence="1">LMG 26638</strain>
    </source>
</reference>
<dbReference type="RefSeq" id="WP_130232709.1">
    <property type="nucleotide sequence ID" value="NZ_BMEF01000002.1"/>
</dbReference>
<sequence>MKELKQLRVLLFIVLIFSFQACVSTSSIKSIAQTNSASQIEEYKSEVLKLLLKYKEKLDLRNPYSCNKDLASNINHQIRSKQDYINIIENDKKLKTYEEYLHYAFSENEIRNRNDFLILGMYKLIYQAFAYQKNHTFAASQYDKKSMIKLYETLQVIRWKVRTNKDKNNQYLFKTWQNNWQLELENSDLNDLNIIKQLKYIKNNQESIFDHSNFSFEILISSMLVNIEHILRKINIEPYEMGISAIKSFVFIL</sequence>
<accession>A0A5C2H4P1</accession>
<dbReference type="OrthoDB" id="5338644at2"/>
<reference evidence="1" key="2">
    <citation type="submission" date="2019-09" db="EMBL/GenBank/DDBJ databases">
        <title>Taxonomic note: a critical rebuttal of the proposed division of the genus Arcobacter into six genera, emended descriptions of Arcobacter anaerophilus and the genus Arcobacter, and an assessment of genus-level boundaries for Epsilonproteobacteria using in silico genomic comparator tools.</title>
        <authorList>
            <person name="On S.L.W."/>
            <person name="Miller W.G."/>
            <person name="Biggs P."/>
            <person name="Cornelius A."/>
            <person name="Vandamme P."/>
        </authorList>
    </citation>
    <scope>NUCLEOTIDE SEQUENCE [LARGE SCALE GENOMIC DNA]</scope>
    <source>
        <strain evidence="1">LMG 26638</strain>
    </source>
</reference>
<protein>
    <submittedName>
        <fullName evidence="1">Uncharacterized protein</fullName>
    </submittedName>
</protein>
<dbReference type="AlphaFoldDB" id="A0A5C2H4P1"/>
<keyword evidence="2" id="KW-1185">Reference proteome</keyword>
<dbReference type="EMBL" id="CP035928">
    <property type="protein sequence ID" value="QEP33753.1"/>
    <property type="molecule type" value="Genomic_DNA"/>
</dbReference>